<evidence type="ECO:0000256" key="7">
    <source>
        <dbReference type="SAM" id="MobiDB-lite"/>
    </source>
</evidence>
<comment type="similarity">
    <text evidence="2 6">Belongs to the VPS35 family.</text>
</comment>
<dbReference type="GO" id="GO:0006886">
    <property type="term" value="P:intracellular protein transport"/>
    <property type="evidence" value="ECO:0007669"/>
    <property type="project" value="TreeGrafter"/>
</dbReference>
<dbReference type="OrthoDB" id="10258141at2759"/>
<dbReference type="GO" id="GO:0042147">
    <property type="term" value="P:retrograde transport, endosome to Golgi"/>
    <property type="evidence" value="ECO:0007669"/>
    <property type="project" value="InterPro"/>
</dbReference>
<keyword evidence="3 6" id="KW-0813">Transport</keyword>
<dbReference type="GO" id="GO:0005770">
    <property type="term" value="C:late endosome"/>
    <property type="evidence" value="ECO:0007669"/>
    <property type="project" value="TreeGrafter"/>
</dbReference>
<dbReference type="Proteomes" id="UP000580250">
    <property type="component" value="Unassembled WGS sequence"/>
</dbReference>
<gene>
    <name evidence="8" type="ORF">MENT_LOCUS2276</name>
</gene>
<evidence type="ECO:0000256" key="2">
    <source>
        <dbReference type="ARBA" id="ARBA00006536"/>
    </source>
</evidence>
<evidence type="ECO:0000313" key="8">
    <source>
        <dbReference type="EMBL" id="CAD2128528.1"/>
    </source>
</evidence>
<dbReference type="GO" id="GO:0005829">
    <property type="term" value="C:cytosol"/>
    <property type="evidence" value="ECO:0007669"/>
    <property type="project" value="GOC"/>
</dbReference>
<dbReference type="PANTHER" id="PTHR11099">
    <property type="entry name" value="VACUOLAR SORTING PROTEIN 35"/>
    <property type="match status" value="1"/>
</dbReference>
<comment type="subcellular location">
    <subcellularLocation>
        <location evidence="1">Membrane</location>
        <topology evidence="1">Peripheral membrane protein</topology>
    </subcellularLocation>
</comment>
<accession>A0A6V7TN40</accession>
<dbReference type="InterPro" id="IPR005378">
    <property type="entry name" value="Vps35"/>
</dbReference>
<keyword evidence="4 6" id="KW-0653">Protein transport</keyword>
<proteinExistence type="inferred from homology"/>
<dbReference type="PANTHER" id="PTHR11099:SF0">
    <property type="entry name" value="VACUOLAR PROTEIN SORTING-ASSOCIATED PROTEIN 35"/>
    <property type="match status" value="1"/>
</dbReference>
<evidence type="ECO:0000256" key="4">
    <source>
        <dbReference type="ARBA" id="ARBA00022927"/>
    </source>
</evidence>
<dbReference type="InterPro" id="IPR042491">
    <property type="entry name" value="Vps35_C"/>
</dbReference>
<evidence type="ECO:0000256" key="5">
    <source>
        <dbReference type="ARBA" id="ARBA00023136"/>
    </source>
</evidence>
<evidence type="ECO:0000256" key="6">
    <source>
        <dbReference type="PIRNR" id="PIRNR009375"/>
    </source>
</evidence>
<organism evidence="8 9">
    <name type="scientific">Meloidogyne enterolobii</name>
    <name type="common">Root-knot nematode worm</name>
    <name type="synonym">Meloidogyne mayaguensis</name>
    <dbReference type="NCBI Taxonomy" id="390850"/>
    <lineage>
        <taxon>Eukaryota</taxon>
        <taxon>Metazoa</taxon>
        <taxon>Ecdysozoa</taxon>
        <taxon>Nematoda</taxon>
        <taxon>Chromadorea</taxon>
        <taxon>Rhabditida</taxon>
        <taxon>Tylenchina</taxon>
        <taxon>Tylenchomorpha</taxon>
        <taxon>Tylenchoidea</taxon>
        <taxon>Meloidogynidae</taxon>
        <taxon>Meloidogyninae</taxon>
        <taxon>Meloidogyne</taxon>
    </lineage>
</organism>
<dbReference type="EMBL" id="CAJEWN010000007">
    <property type="protein sequence ID" value="CAD2128528.1"/>
    <property type="molecule type" value="Genomic_DNA"/>
</dbReference>
<reference evidence="8 9" key="1">
    <citation type="submission" date="2020-08" db="EMBL/GenBank/DDBJ databases">
        <authorList>
            <person name="Koutsovoulos G."/>
            <person name="Danchin GJ E."/>
        </authorList>
    </citation>
    <scope>NUCLEOTIDE SEQUENCE [LARGE SCALE GENOMIC DNA]</scope>
</reference>
<comment type="function">
    <text evidence="6">Plays a role in vesicular protein sorting.</text>
</comment>
<feature type="region of interest" description="Disordered" evidence="7">
    <location>
        <begin position="189"/>
        <end position="208"/>
    </location>
</feature>
<dbReference type="AlphaFoldDB" id="A0A6V7TN40"/>
<dbReference type="PIRSF" id="PIRSF009375">
    <property type="entry name" value="Retromer_Vps35"/>
    <property type="match status" value="1"/>
</dbReference>
<evidence type="ECO:0000313" key="9">
    <source>
        <dbReference type="Proteomes" id="UP000580250"/>
    </source>
</evidence>
<evidence type="ECO:0000256" key="1">
    <source>
        <dbReference type="ARBA" id="ARBA00004170"/>
    </source>
</evidence>
<dbReference type="GO" id="GO:0030906">
    <property type="term" value="C:retromer, cargo-selective complex"/>
    <property type="evidence" value="ECO:0007669"/>
    <property type="project" value="InterPro"/>
</dbReference>
<name>A0A6V7TN40_MELEN</name>
<sequence length="856" mass="99177">MKSLTGSSDFLIDVEKQESLLDSALKIVKNESFEMKRSLDQNELMDALKHAVQMICELRTSILMPKFYYRLYIDVTNELQHFLTFLTDRYLGEEQKFSVAELYETVQYTGNIVPRLYLLITVGVVYIKSGESPSTDILHDLVEMCRGVQHPLRGLFLRNYLLTSTKEFIPDKPPPTLSLLQNKNRNSINEDFGDEEEENKLEDVEDETTTCGDVRDAIDFIMVNFAEMNKLWVRMQHQGPSRESEKRERERRELRILVGTNLVRLSQLQNLELSLYRQIVLPGILEQSVSCREPISQEYLMECVIQVFPDNFHLATLNEFLDACGELHSNVKIKNILGPLIEHLTSFAMTEENSLPQDNNLFNLFSKHIDKMVESRSQMPFDEIISIQIALLSLALNCYRDRPELADTVYSTTIQIVERRNIQNILANSLIGRELTKLLKLPIENYNNIIELLALESYSNILQLLDIYGQRKIAAFIIENALENNTLIECEEHLDKLFSLIESLLIDTPTTNNDDIIQQKTSLLKLNGGGGQNNNDEINNFNLNEQKDFEEQQILVARLIHLIQSEHVEIHFKLLNKMRKVFGSGGNARLRYTLPPTIFVAHKFVLKIEEMREQIENFDSRCSKIFHFCINTINALRQQAERPALALRFYLQSAIIADRINFDKTSETTYEFISKAFSVYEEEISESREQVQSLTLLIATITQIKSLVDESHEPLRNQCALYASKLLKRPDQAQMICLVARVFWYSRVSDLGGECKKDGVRTAECLKKATKIASQCMEELMQCSLFMHILLVKIHFFEEKCFEVTRQSIEELILRLREALVQMDPQNEVDQISEKLEMAIERFKHLCKQREETEED</sequence>
<dbReference type="Gene3D" id="1.25.40.660">
    <property type="entry name" value="Vacuolar protein sorting-associated protein 35, helical subcomplex Vps35-C"/>
    <property type="match status" value="1"/>
</dbReference>
<dbReference type="Pfam" id="PF03635">
    <property type="entry name" value="Vps35"/>
    <property type="match status" value="1"/>
</dbReference>
<comment type="caution">
    <text evidence="8">The sequence shown here is derived from an EMBL/GenBank/DDBJ whole genome shotgun (WGS) entry which is preliminary data.</text>
</comment>
<keyword evidence="5" id="KW-0472">Membrane</keyword>
<feature type="compositionally biased region" description="Acidic residues" evidence="7">
    <location>
        <begin position="191"/>
        <end position="208"/>
    </location>
</feature>
<protein>
    <recommendedName>
        <fullName evidence="6">Vacuolar protein sorting-associated protein 35</fullName>
    </recommendedName>
</protein>
<evidence type="ECO:0000256" key="3">
    <source>
        <dbReference type="ARBA" id="ARBA00022448"/>
    </source>
</evidence>